<evidence type="ECO:0000256" key="4">
    <source>
        <dbReference type="ARBA" id="ARBA00022880"/>
    </source>
</evidence>
<evidence type="ECO:0000256" key="2">
    <source>
        <dbReference type="ARBA" id="ARBA00008174"/>
    </source>
</evidence>
<dbReference type="AlphaFoldDB" id="A0A0A2VVD3"/>
<feature type="domain" description="Timeless N-terminal" evidence="9">
    <location>
        <begin position="36"/>
        <end position="305"/>
    </location>
</feature>
<feature type="region of interest" description="Disordered" evidence="8">
    <location>
        <begin position="880"/>
        <end position="996"/>
    </location>
</feature>
<feature type="compositionally biased region" description="Basic and acidic residues" evidence="8">
    <location>
        <begin position="955"/>
        <end position="978"/>
    </location>
</feature>
<keyword evidence="5" id="KW-0539">Nucleus</keyword>
<sequence>MELPDGGHDIVHPEVRAHITSLISALGGISADDDGQYQLGDDALEVLRDIKRWIRFYDEKTNRMDVARCVYEGNLVRGDLIPILAKWPEDSMDSKFKSRLVLACIEILVPLTWPIDKDKDKMTVNHHRHVPVLELAQLQYKSAIINFDGARLLHSAVRCAIPSMAIPIGDRTSRDQGIIKLILFFIRNIAMIAPSPGVKFDGDETQISRSTTIDAFSYQDVFVLLLTIASNMGEDFRTEDTTVMEIIYHLVKQVDVAALFMDESQLNKAKAGELSDLMKKESAMLQGYNRKGPTRHNRFGTMVWVKRDDGKMSSLSGQDVLADAATRNKKMDDSKSFRPTRRGKKENQAEKDLGLPTPLTPSAAKQLRSFVEEFLDSGFNPLFLHVRKSIDREAPHIMSFHRRQFFYLISWFLKAEQGRRKRNKAANKNTAEEISSFSLIASVLNQEMFITLSKGLHESYDDKDWPSLSAAMRCFTQILLTIQEMTEQGTEDDQEIAENVLSRLFYEESTHDVIANIARTYKDQGFEYLDAATELVHHFLRVLEAYSKQNADMQIRSRKRARRKKKANAQQNGVDEEENDNSEQDEAHVERASKDRKFDFHRFASRFTPQGVVDTFIAFTKYYRELDDAQLKRAHRYIYRLAFKQEMSVMLFRVDTLHMLLNMIQGPDSLHKSSRMFKDWEELIKQVFRKCYKKIQDRPELVVEMLFSKLPATAFFLEYGYEKQTSAARAKPRPAAELVFKHTTEHDQQVGIAVGALLDKNESDHVQWLKKILSTAEIERRSWSNANDELLANDNPFDDAEMAEVPPEPKLPPVFTVRPDSAERRKAMFKNPYLRLLLNLAGARLLGPASEETPESVWIIPAEVTANQLKDALHYINQGEFNPPTFEDGTSAEQQLKRKTVPRKKAAFDDDDAGDDDSLDDFLDNGVMFPAGGPTARKAIDEPKKPKKSRKKRSASKEIDDQEREERSRKRRDKEREKARKIKSALYVRDGDDDFDADEDEEFFARERAIKARAEQAAKSAVRGFADQDSTPLQRTAAKRKSAALLDDGTDDEDEEDNLQFAQCMPGSQSAADASETDENTVDGSDAERPKRRRLSPDTDEDEDEDENTRLGGSNDEDAITSKSDAAPVRGTDAEGDDAVVPTFTARRSRVRGGFVIDSDDDE</sequence>
<feature type="region of interest" description="Disordered" evidence="8">
    <location>
        <begin position="554"/>
        <end position="591"/>
    </location>
</feature>
<feature type="compositionally biased region" description="Acidic residues" evidence="8">
    <location>
        <begin position="1098"/>
        <end position="1107"/>
    </location>
</feature>
<reference evidence="10 11" key="1">
    <citation type="submission" date="2012-10" db="EMBL/GenBank/DDBJ databases">
        <title>Genome sequencing and analysis of entomopathogenic fungi Beauveria bassiana D1-5.</title>
        <authorList>
            <person name="Li Q."/>
            <person name="Wang L."/>
            <person name="Zhang Z."/>
            <person name="Wang Q."/>
            <person name="Ren J."/>
            <person name="Wang M."/>
            <person name="Xu W."/>
            <person name="Wang J."/>
            <person name="Lu Y."/>
            <person name="Du Q."/>
            <person name="Sun Z."/>
        </authorList>
    </citation>
    <scope>NUCLEOTIDE SEQUENCE [LARGE SCALE GENOMIC DNA]</scope>
    <source>
        <strain evidence="10 11">D1-5</strain>
    </source>
</reference>
<keyword evidence="10" id="KW-0413">Isomerase</keyword>
<feature type="compositionally biased region" description="Acidic residues" evidence="8">
    <location>
        <begin position="574"/>
        <end position="584"/>
    </location>
</feature>
<feature type="region of interest" description="Disordered" evidence="8">
    <location>
        <begin position="1012"/>
        <end position="1141"/>
    </location>
</feature>
<dbReference type="OrthoDB" id="310853at2759"/>
<comment type="subcellular location">
    <subcellularLocation>
        <location evidence="1">Nucleus</location>
    </subcellularLocation>
</comment>
<dbReference type="eggNOG" id="KOG1974">
    <property type="taxonomic scope" value="Eukaryota"/>
</dbReference>
<dbReference type="GO" id="GO:0006281">
    <property type="term" value="P:DNA repair"/>
    <property type="evidence" value="ECO:0007669"/>
    <property type="project" value="TreeGrafter"/>
</dbReference>
<evidence type="ECO:0000256" key="7">
    <source>
        <dbReference type="ARBA" id="ARBA00023306"/>
    </source>
</evidence>
<dbReference type="Pfam" id="PF04821">
    <property type="entry name" value="TIMELESS"/>
    <property type="match status" value="1"/>
</dbReference>
<name>A0A0A2VVD3_BEABA</name>
<dbReference type="GO" id="GO:0016853">
    <property type="term" value="F:isomerase activity"/>
    <property type="evidence" value="ECO:0007669"/>
    <property type="project" value="UniProtKB-KW"/>
</dbReference>
<evidence type="ECO:0000313" key="10">
    <source>
        <dbReference type="EMBL" id="KGQ10115.1"/>
    </source>
</evidence>
<dbReference type="GO" id="GO:0051321">
    <property type="term" value="P:meiotic cell cycle"/>
    <property type="evidence" value="ECO:0007669"/>
    <property type="project" value="UniProtKB-KW"/>
</dbReference>
<protein>
    <recommendedName>
        <fullName evidence="3">Topoisomerase 1-associated factor 1</fullName>
    </recommendedName>
</protein>
<organism evidence="10 11">
    <name type="scientific">Beauveria bassiana D1-5</name>
    <dbReference type="NCBI Taxonomy" id="1245745"/>
    <lineage>
        <taxon>Eukaryota</taxon>
        <taxon>Fungi</taxon>
        <taxon>Dikarya</taxon>
        <taxon>Ascomycota</taxon>
        <taxon>Pezizomycotina</taxon>
        <taxon>Sordariomycetes</taxon>
        <taxon>Hypocreomycetidae</taxon>
        <taxon>Hypocreales</taxon>
        <taxon>Cordycipitaceae</taxon>
        <taxon>Beauveria</taxon>
    </lineage>
</organism>
<dbReference type="GO" id="GO:0031298">
    <property type="term" value="C:replication fork protection complex"/>
    <property type="evidence" value="ECO:0007669"/>
    <property type="project" value="TreeGrafter"/>
</dbReference>
<evidence type="ECO:0000313" key="11">
    <source>
        <dbReference type="Proteomes" id="UP000030106"/>
    </source>
</evidence>
<evidence type="ECO:0000259" key="9">
    <source>
        <dbReference type="Pfam" id="PF04821"/>
    </source>
</evidence>
<dbReference type="GO" id="GO:0003677">
    <property type="term" value="F:DNA binding"/>
    <property type="evidence" value="ECO:0007669"/>
    <property type="project" value="TreeGrafter"/>
</dbReference>
<evidence type="ECO:0000256" key="5">
    <source>
        <dbReference type="ARBA" id="ARBA00023242"/>
    </source>
</evidence>
<comment type="similarity">
    <text evidence="2">Belongs to the timeless family.</text>
</comment>
<dbReference type="STRING" id="1245745.A0A0A2VVD3"/>
<keyword evidence="6" id="KW-0469">Meiosis</keyword>
<dbReference type="PANTHER" id="PTHR22940:SF4">
    <property type="entry name" value="PROTEIN TIMELESS HOMOLOG"/>
    <property type="match status" value="1"/>
</dbReference>
<dbReference type="InterPro" id="IPR044998">
    <property type="entry name" value="Timeless"/>
</dbReference>
<comment type="caution">
    <text evidence="10">The sequence shown here is derived from an EMBL/GenBank/DDBJ whole genome shotgun (WGS) entry which is preliminary data.</text>
</comment>
<dbReference type="Proteomes" id="UP000030106">
    <property type="component" value="Unassembled WGS sequence"/>
</dbReference>
<dbReference type="GO" id="GO:0043111">
    <property type="term" value="P:replication fork arrest"/>
    <property type="evidence" value="ECO:0007669"/>
    <property type="project" value="TreeGrafter"/>
</dbReference>
<feature type="compositionally biased region" description="Acidic residues" evidence="8">
    <location>
        <begin position="909"/>
        <end position="923"/>
    </location>
</feature>
<dbReference type="GO" id="GO:0000076">
    <property type="term" value="P:DNA replication checkpoint signaling"/>
    <property type="evidence" value="ECO:0007669"/>
    <property type="project" value="TreeGrafter"/>
</dbReference>
<dbReference type="InterPro" id="IPR006906">
    <property type="entry name" value="Timeless_N"/>
</dbReference>
<keyword evidence="4" id="KW-0236">DNA replication inhibitor</keyword>
<accession>A0A0A2VVD3</accession>
<evidence type="ECO:0000256" key="1">
    <source>
        <dbReference type="ARBA" id="ARBA00004123"/>
    </source>
</evidence>
<evidence type="ECO:0000256" key="3">
    <source>
        <dbReference type="ARBA" id="ARBA00021529"/>
    </source>
</evidence>
<proteinExistence type="inferred from homology"/>
<feature type="compositionally biased region" description="Basic residues" evidence="8">
    <location>
        <begin position="556"/>
        <end position="567"/>
    </location>
</feature>
<evidence type="ECO:0000256" key="6">
    <source>
        <dbReference type="ARBA" id="ARBA00023254"/>
    </source>
</evidence>
<keyword evidence="7" id="KW-0131">Cell cycle</keyword>
<dbReference type="HOGENOM" id="CLU_004390_0_0_1"/>
<dbReference type="EMBL" id="ANFO01000359">
    <property type="protein sequence ID" value="KGQ10115.1"/>
    <property type="molecule type" value="Genomic_DNA"/>
</dbReference>
<gene>
    <name evidence="10" type="ORF">BBAD15_g4526</name>
</gene>
<evidence type="ECO:0000256" key="8">
    <source>
        <dbReference type="SAM" id="MobiDB-lite"/>
    </source>
</evidence>
<feature type="compositionally biased region" description="Basic residues" evidence="8">
    <location>
        <begin position="945"/>
        <end position="954"/>
    </location>
</feature>
<feature type="compositionally biased region" description="Acidic residues" evidence="8">
    <location>
        <begin position="1048"/>
        <end position="1058"/>
    </location>
</feature>
<feature type="region of interest" description="Disordered" evidence="8">
    <location>
        <begin position="323"/>
        <end position="358"/>
    </location>
</feature>
<dbReference type="PANTHER" id="PTHR22940">
    <property type="entry name" value="TIMEOUT/TIMELESS-2"/>
    <property type="match status" value="1"/>
</dbReference>